<name>A0AAV5FMF8_ELECO</name>
<proteinExistence type="predicted"/>
<comment type="caution">
    <text evidence="1">The sequence shown here is derived from an EMBL/GenBank/DDBJ whole genome shotgun (WGS) entry which is preliminary data.</text>
</comment>
<evidence type="ECO:0000313" key="2">
    <source>
        <dbReference type="Proteomes" id="UP001054889"/>
    </source>
</evidence>
<protein>
    <submittedName>
        <fullName evidence="1">Uncharacterized protein</fullName>
    </submittedName>
</protein>
<reference evidence="1" key="1">
    <citation type="journal article" date="2018" name="DNA Res.">
        <title>Multiple hybrid de novo genome assembly of finger millet, an orphan allotetraploid crop.</title>
        <authorList>
            <person name="Hatakeyama M."/>
            <person name="Aluri S."/>
            <person name="Balachadran M.T."/>
            <person name="Sivarajan S.R."/>
            <person name="Patrignani A."/>
            <person name="Gruter S."/>
            <person name="Poveda L."/>
            <person name="Shimizu-Inatsugi R."/>
            <person name="Baeten J."/>
            <person name="Francoijs K.J."/>
            <person name="Nataraja K.N."/>
            <person name="Reddy Y.A.N."/>
            <person name="Phadnis S."/>
            <person name="Ravikumar R.L."/>
            <person name="Schlapbach R."/>
            <person name="Sreeman S.M."/>
            <person name="Shimizu K.K."/>
        </authorList>
    </citation>
    <scope>NUCLEOTIDE SEQUENCE</scope>
</reference>
<accession>A0AAV5FMF8</accession>
<dbReference type="AlphaFoldDB" id="A0AAV5FMF8"/>
<evidence type="ECO:0000313" key="1">
    <source>
        <dbReference type="EMBL" id="GJN36176.1"/>
    </source>
</evidence>
<dbReference type="EMBL" id="BQKI01000088">
    <property type="protein sequence ID" value="GJN36176.1"/>
    <property type="molecule type" value="Genomic_DNA"/>
</dbReference>
<keyword evidence="2" id="KW-1185">Reference proteome</keyword>
<dbReference type="Proteomes" id="UP001054889">
    <property type="component" value="Unassembled WGS sequence"/>
</dbReference>
<gene>
    <name evidence="1" type="primary">gb25016</name>
    <name evidence="1" type="ORF">PR202_gb25016</name>
</gene>
<sequence>MRKGFNSFVMLVAWCLWKQRNRGVFDSGSPDMRLALDMIAEEAKEWVSAGAKKLARLLR</sequence>
<organism evidence="1 2">
    <name type="scientific">Eleusine coracana subsp. coracana</name>
    <dbReference type="NCBI Taxonomy" id="191504"/>
    <lineage>
        <taxon>Eukaryota</taxon>
        <taxon>Viridiplantae</taxon>
        <taxon>Streptophyta</taxon>
        <taxon>Embryophyta</taxon>
        <taxon>Tracheophyta</taxon>
        <taxon>Spermatophyta</taxon>
        <taxon>Magnoliopsida</taxon>
        <taxon>Liliopsida</taxon>
        <taxon>Poales</taxon>
        <taxon>Poaceae</taxon>
        <taxon>PACMAD clade</taxon>
        <taxon>Chloridoideae</taxon>
        <taxon>Cynodonteae</taxon>
        <taxon>Eleusininae</taxon>
        <taxon>Eleusine</taxon>
    </lineage>
</organism>
<reference evidence="1" key="2">
    <citation type="submission" date="2021-12" db="EMBL/GenBank/DDBJ databases">
        <title>Resequencing data analysis of finger millet.</title>
        <authorList>
            <person name="Hatakeyama M."/>
            <person name="Aluri S."/>
            <person name="Balachadran M.T."/>
            <person name="Sivarajan S.R."/>
            <person name="Poveda L."/>
            <person name="Shimizu-Inatsugi R."/>
            <person name="Schlapbach R."/>
            <person name="Sreeman S.M."/>
            <person name="Shimizu K.K."/>
        </authorList>
    </citation>
    <scope>NUCLEOTIDE SEQUENCE</scope>
</reference>